<accession>A0A2H1IW21</accession>
<reference evidence="1 2" key="1">
    <citation type="submission" date="2017-03" db="EMBL/GenBank/DDBJ databases">
        <authorList>
            <person name="Afonso C.L."/>
            <person name="Miller P.J."/>
            <person name="Scott M.A."/>
            <person name="Spackman E."/>
            <person name="Goraichik I."/>
            <person name="Dimitrov K.M."/>
            <person name="Suarez D.L."/>
            <person name="Swayne D.E."/>
        </authorList>
    </citation>
    <scope>NUCLEOTIDE SEQUENCE [LARGE SCALE GENOMIC DNA]</scope>
    <source>
        <strain evidence="1 2">CIP 102111</strain>
    </source>
</reference>
<gene>
    <name evidence="1" type="ORF">BC102111_01652</name>
</gene>
<evidence type="ECO:0000313" key="2">
    <source>
        <dbReference type="Proteomes" id="UP000234333"/>
    </source>
</evidence>
<dbReference type="AlphaFoldDB" id="A0A2H1IW21"/>
<organism evidence="1 2">
    <name type="scientific">Brevibacterium casei CIP 102111</name>
    <dbReference type="NCBI Taxonomy" id="1255625"/>
    <lineage>
        <taxon>Bacteria</taxon>
        <taxon>Bacillati</taxon>
        <taxon>Actinomycetota</taxon>
        <taxon>Actinomycetes</taxon>
        <taxon>Micrococcales</taxon>
        <taxon>Brevibacteriaceae</taxon>
        <taxon>Brevibacterium</taxon>
    </lineage>
</organism>
<evidence type="ECO:0000313" key="1">
    <source>
        <dbReference type="EMBL" id="SMX79427.1"/>
    </source>
</evidence>
<dbReference type="EMBL" id="FXZC01000003">
    <property type="protein sequence ID" value="SMX79427.1"/>
    <property type="molecule type" value="Genomic_DNA"/>
</dbReference>
<sequence length="293" mass="31480">MQLANGEFAINGYRFGCGHPVSVSSVQATNIKWRVQDQPNPVGNTILLGRDFKDPQPIKLGIFTKSSTPEEEFRALAEFAEAWSSAANRAPGEESVLEIGAHGRTFRTYGRPRDLDVEDTELFARTHAEGTAIFDRSDALFYGDPDHGGGGQVTLSITPPQAAGLVFPIVFPWATLTGGQRQGIVTNTGTRPTGDVTITITGPIDHPIVTGKGWTLDLDATLLYDQTVTINARARTVRRNDGTSLAGKLSRNSRLDRVVVPPGSSEFTFRGTDQTGSATATIRWGSAHTTLGA</sequence>
<evidence type="ECO:0008006" key="3">
    <source>
        <dbReference type="Google" id="ProtNLM"/>
    </source>
</evidence>
<dbReference type="Proteomes" id="UP000234333">
    <property type="component" value="Unassembled WGS sequence"/>
</dbReference>
<dbReference type="RefSeq" id="WP_101624036.1">
    <property type="nucleotide sequence ID" value="NZ_FXZC01000003.1"/>
</dbReference>
<dbReference type="GeneID" id="99775361"/>
<proteinExistence type="predicted"/>
<protein>
    <recommendedName>
        <fullName evidence="3">Phage tail protein</fullName>
    </recommendedName>
</protein>
<name>A0A2H1IW21_9MICO</name>